<feature type="region of interest" description="Disordered" evidence="1">
    <location>
        <begin position="120"/>
        <end position="178"/>
    </location>
</feature>
<comment type="caution">
    <text evidence="2">The sequence shown here is derived from an EMBL/GenBank/DDBJ whole genome shotgun (WGS) entry which is preliminary data.</text>
</comment>
<dbReference type="OrthoDB" id="4503105at2759"/>
<reference evidence="3" key="1">
    <citation type="submission" date="2017-02" db="EMBL/GenBank/DDBJ databases">
        <authorList>
            <person name="Tafer H."/>
            <person name="Lopandic K."/>
        </authorList>
    </citation>
    <scope>NUCLEOTIDE SEQUENCE [LARGE SCALE GENOMIC DNA]</scope>
    <source>
        <strain evidence="3">CBS 366.77</strain>
    </source>
</reference>
<dbReference type="AlphaFoldDB" id="A0A3A2Z7F4"/>
<proteinExistence type="predicted"/>
<feature type="compositionally biased region" description="Low complexity" evidence="1">
    <location>
        <begin position="150"/>
        <end position="162"/>
    </location>
</feature>
<name>A0A3A2Z7F4_9EURO</name>
<organism evidence="2 3">
    <name type="scientific">Aspergillus sclerotialis</name>
    <dbReference type="NCBI Taxonomy" id="2070753"/>
    <lineage>
        <taxon>Eukaryota</taxon>
        <taxon>Fungi</taxon>
        <taxon>Dikarya</taxon>
        <taxon>Ascomycota</taxon>
        <taxon>Pezizomycotina</taxon>
        <taxon>Eurotiomycetes</taxon>
        <taxon>Eurotiomycetidae</taxon>
        <taxon>Eurotiales</taxon>
        <taxon>Aspergillaceae</taxon>
        <taxon>Aspergillus</taxon>
        <taxon>Aspergillus subgen. Polypaecilum</taxon>
    </lineage>
</organism>
<evidence type="ECO:0000313" key="3">
    <source>
        <dbReference type="Proteomes" id="UP000266188"/>
    </source>
</evidence>
<dbReference type="Proteomes" id="UP000266188">
    <property type="component" value="Unassembled WGS sequence"/>
</dbReference>
<dbReference type="EMBL" id="MVGC01000532">
    <property type="protein sequence ID" value="RJE18550.1"/>
    <property type="molecule type" value="Genomic_DNA"/>
</dbReference>
<sequence length="445" mass="51013">MAKLSKESDIRQSCYSQTTYSTTYKRKLQHLKQHQHNTLPQPKGPAYWDNLSKIWLTKGALKELDRRNSYLEPRQEYHRPVTRQFNAERKKRWKPRFAPDFLRDCTPSCLKQLERFSKLGGPDLSNLRNYPEPGNPLDEPMTSQERKRSALSQSTSSLPTSSKTGASKPITKKSKTGTYTPNFQQYLIDNGIYPNRFNPNGRRPALPNNWDDINKRLVQRRPSLSLLEFSQEDFGDFQQIDADAEVGDKVKEFVMPKIEGKIGDLKCVGGGYLFGNLADLTDGKLAKAKPDRFYSARPHQLNQQICQQLSDLIIPSTRNHRPIACYYGALGARAMHALQVYQQQKPIYDNNAYTITSTYADGALKLYTTHLTEPKGADCRPEYIMTQLGGWMMTNNLETSRQGASAYRNTRDWAKEKRDEFIRLANERHLNAQSQTQDSENGRSS</sequence>
<evidence type="ECO:0000313" key="2">
    <source>
        <dbReference type="EMBL" id="RJE18550.1"/>
    </source>
</evidence>
<dbReference type="STRING" id="2070753.A0A3A2Z7F4"/>
<evidence type="ECO:0000256" key="1">
    <source>
        <dbReference type="SAM" id="MobiDB-lite"/>
    </source>
</evidence>
<gene>
    <name evidence="2" type="ORF">PHISCL_09110</name>
</gene>
<keyword evidence="3" id="KW-1185">Reference proteome</keyword>
<protein>
    <submittedName>
        <fullName evidence="2">Uncharacterized protein</fullName>
    </submittedName>
</protein>
<accession>A0A3A2Z7F4</accession>